<evidence type="ECO:0000256" key="2">
    <source>
        <dbReference type="SAM" id="MobiDB-lite"/>
    </source>
</evidence>
<feature type="compositionally biased region" description="Basic and acidic residues" evidence="2">
    <location>
        <begin position="653"/>
        <end position="666"/>
    </location>
</feature>
<feature type="coiled-coil region" evidence="1">
    <location>
        <begin position="702"/>
        <end position="729"/>
    </location>
</feature>
<dbReference type="InterPro" id="IPR017956">
    <property type="entry name" value="AT_hook_DNA-bd_motif"/>
</dbReference>
<feature type="compositionally biased region" description="Polar residues" evidence="2">
    <location>
        <begin position="639"/>
        <end position="652"/>
    </location>
</feature>
<dbReference type="VEuPathDB" id="FungiDB:AAP_01974"/>
<comment type="caution">
    <text evidence="3">The sequence shown here is derived from an EMBL/GenBank/DDBJ whole genome shotgun (WGS) entry which is preliminary data.</text>
</comment>
<reference evidence="3 4" key="1">
    <citation type="journal article" date="2016" name="Genome Biol. Evol.">
        <title>Divergent and convergent evolution of fungal pathogenicity.</title>
        <authorList>
            <person name="Shang Y."/>
            <person name="Xiao G."/>
            <person name="Zheng P."/>
            <person name="Cen K."/>
            <person name="Zhan S."/>
            <person name="Wang C."/>
        </authorList>
    </citation>
    <scope>NUCLEOTIDE SEQUENCE [LARGE SCALE GENOMIC DNA]</scope>
    <source>
        <strain evidence="3 4">ARSEF 7405</strain>
    </source>
</reference>
<dbReference type="Proteomes" id="UP000242877">
    <property type="component" value="Unassembled WGS sequence"/>
</dbReference>
<evidence type="ECO:0000313" key="3">
    <source>
        <dbReference type="EMBL" id="KZZ94674.1"/>
    </source>
</evidence>
<evidence type="ECO:0000313" key="4">
    <source>
        <dbReference type="Proteomes" id="UP000242877"/>
    </source>
</evidence>
<dbReference type="OrthoDB" id="4207448at2759"/>
<feature type="compositionally biased region" description="Basic and acidic residues" evidence="2">
    <location>
        <begin position="611"/>
        <end position="628"/>
    </location>
</feature>
<dbReference type="SMART" id="SM00384">
    <property type="entry name" value="AT_hook"/>
    <property type="match status" value="3"/>
</dbReference>
<dbReference type="EMBL" id="AZGZ01000006">
    <property type="protein sequence ID" value="KZZ94674.1"/>
    <property type="molecule type" value="Genomic_DNA"/>
</dbReference>
<keyword evidence="4" id="KW-1185">Reference proteome</keyword>
<feature type="region of interest" description="Disordered" evidence="2">
    <location>
        <begin position="297"/>
        <end position="316"/>
    </location>
</feature>
<dbReference type="PRINTS" id="PR00929">
    <property type="entry name" value="ATHOOK"/>
</dbReference>
<name>A0A168B1T2_9EURO</name>
<organism evidence="3 4">
    <name type="scientific">Ascosphaera apis ARSEF 7405</name>
    <dbReference type="NCBI Taxonomy" id="392613"/>
    <lineage>
        <taxon>Eukaryota</taxon>
        <taxon>Fungi</taxon>
        <taxon>Dikarya</taxon>
        <taxon>Ascomycota</taxon>
        <taxon>Pezizomycotina</taxon>
        <taxon>Eurotiomycetes</taxon>
        <taxon>Eurotiomycetidae</taxon>
        <taxon>Onygenales</taxon>
        <taxon>Ascosphaeraceae</taxon>
        <taxon>Ascosphaera</taxon>
    </lineage>
</organism>
<feature type="region of interest" description="Disordered" evidence="2">
    <location>
        <begin position="380"/>
        <end position="401"/>
    </location>
</feature>
<feature type="compositionally biased region" description="Low complexity" evidence="2">
    <location>
        <begin position="515"/>
        <end position="527"/>
    </location>
</feature>
<gene>
    <name evidence="3" type="ORF">AAP_01974</name>
</gene>
<feature type="coiled-coil region" evidence="1">
    <location>
        <begin position="235"/>
        <end position="262"/>
    </location>
</feature>
<keyword evidence="1" id="KW-0175">Coiled coil</keyword>
<feature type="compositionally biased region" description="Polar residues" evidence="2">
    <location>
        <begin position="547"/>
        <end position="565"/>
    </location>
</feature>
<protein>
    <submittedName>
        <fullName evidence="3">AT hook-like protein</fullName>
    </submittedName>
</protein>
<sequence>MSLAGLVTDTLIPHTTLTFITKEKVALRCNQCHRPFAYTDNDFVEDLGLYYPIKDVVLNEHHLYLDAPNHNDPRWDEARQMFWEHNRSAGITVNGVQCLYCKECETMIGAWITRNHGPNGRSTMLGLEPDFIYLTDHESSKRRVPYKRSPLMKENVPGIGQYFFNFTPVPTDWDQAKADALRQDPGLVPEIRHTLSILQSQHRHFLLESRREQERTSADDWRKMSLALTSSILEAEHQRTRMTEIERENEELKLKISQLSEQQVRAVAITSPRNRISNKDQFLISRKRLDNGIHDYNDNEGSATLRGDPASPCRGRAREVAGAKRICHTDIRRTRNKSPVPAPYTSVQEILRKGINGVSESFESSDDDGSDAEAFRSLSRGKAIIPQQHESSNNDGADEEDEHVIRVLESPPPRKTSQEVIHIIDDEPEHASEDELNGGIDDDNNNLTAENPNDQAGHSHLPPSAEKENHPPLLPAIPNSAPPRNFNQEPPFYAPVGALFLTSPSKRVRPPVVPPSTTHVSPTTAATEFRNLGSDTPRTDFGLPPLQESSTVKNSAQTAEQSVSATVKAVAGSSTVKRGRGRPRKDANTTRGGGVKKRGRRPRNSITASVAEEKEKEKSVAHSEEVTGVRKRGRPRKSVASSVIQQKGQNNEAKGDVQERAGKGKASEANVIPPLQHKESRLSVTNDETQDKNTPKNVPRHAAALGAEMRSYELETEEAQQEAIEVIDRILTGHDTASDMQRQTELRPIPVTKTPKTHPLVEIQVNKSNASKRVDDYPLINNFDVDSPQKEATSASMVENTAIERLGAKKEAVSDVGATGSQAPPVLDVVGDEHENQTEEILLEGEGNRNKTAMADRIIARLEKSWEEAF</sequence>
<feature type="region of interest" description="Disordered" evidence="2">
    <location>
        <begin position="509"/>
        <end position="698"/>
    </location>
</feature>
<feature type="compositionally biased region" description="Acidic residues" evidence="2">
    <location>
        <begin position="434"/>
        <end position="444"/>
    </location>
</feature>
<evidence type="ECO:0000256" key="1">
    <source>
        <dbReference type="SAM" id="Coils"/>
    </source>
</evidence>
<dbReference type="GO" id="GO:0003677">
    <property type="term" value="F:DNA binding"/>
    <property type="evidence" value="ECO:0007669"/>
    <property type="project" value="InterPro"/>
</dbReference>
<dbReference type="AlphaFoldDB" id="A0A168B1T2"/>
<accession>A0A168B1T2</accession>
<feature type="compositionally biased region" description="Basic residues" evidence="2">
    <location>
        <begin position="594"/>
        <end position="603"/>
    </location>
</feature>
<feature type="region of interest" description="Disordered" evidence="2">
    <location>
        <begin position="428"/>
        <end position="490"/>
    </location>
</feature>
<proteinExistence type="predicted"/>